<dbReference type="InterPro" id="IPR002695">
    <property type="entry name" value="PurH-like"/>
</dbReference>
<dbReference type="InterPro" id="IPR016193">
    <property type="entry name" value="Cytidine_deaminase-like"/>
</dbReference>
<dbReference type="SUPFAM" id="SSF53927">
    <property type="entry name" value="Cytidine deaminase-like"/>
    <property type="match status" value="1"/>
</dbReference>
<gene>
    <name evidence="5" type="ORF">S01H4_14615</name>
</gene>
<dbReference type="GO" id="GO:0003937">
    <property type="term" value="F:IMP cyclohydrolase activity"/>
    <property type="evidence" value="ECO:0007669"/>
    <property type="project" value="InterPro"/>
</dbReference>
<keyword evidence="2" id="KW-0658">Purine biosynthesis</keyword>
<dbReference type="Gene3D" id="3.40.140.20">
    <property type="match status" value="1"/>
</dbReference>
<protein>
    <submittedName>
        <fullName evidence="5">Uncharacterized protein</fullName>
    </submittedName>
</protein>
<accession>X0Z1K6</accession>
<evidence type="ECO:0000256" key="4">
    <source>
        <dbReference type="ARBA" id="ARBA00023268"/>
    </source>
</evidence>
<dbReference type="PANTHER" id="PTHR11692">
    <property type="entry name" value="BIFUNCTIONAL PURINE BIOSYNTHESIS PROTEIN PURH"/>
    <property type="match status" value="1"/>
</dbReference>
<dbReference type="AlphaFoldDB" id="X0Z1K6"/>
<keyword evidence="3" id="KW-0378">Hydrolase</keyword>
<dbReference type="FunFam" id="3.40.140.20:FF:000001">
    <property type="entry name" value="Bifunctional purine biosynthesis protein PurH"/>
    <property type="match status" value="1"/>
</dbReference>
<comment type="caution">
    <text evidence="5">The sequence shown here is derived from an EMBL/GenBank/DDBJ whole genome shotgun (WGS) entry which is preliminary data.</text>
</comment>
<reference evidence="5" key="1">
    <citation type="journal article" date="2014" name="Front. Microbiol.">
        <title>High frequency of phylogenetically diverse reductive dehalogenase-homologous genes in deep subseafloor sedimentary metagenomes.</title>
        <authorList>
            <person name="Kawai M."/>
            <person name="Futagami T."/>
            <person name="Toyoda A."/>
            <person name="Takaki Y."/>
            <person name="Nishi S."/>
            <person name="Hori S."/>
            <person name="Arai W."/>
            <person name="Tsubouchi T."/>
            <person name="Morono Y."/>
            <person name="Uchiyama I."/>
            <person name="Ito T."/>
            <person name="Fujiyama A."/>
            <person name="Inagaki F."/>
            <person name="Takami H."/>
        </authorList>
    </citation>
    <scope>NUCLEOTIDE SEQUENCE</scope>
    <source>
        <strain evidence="5">Expedition CK06-06</strain>
    </source>
</reference>
<dbReference type="GO" id="GO:0006189">
    <property type="term" value="P:'de novo' IMP biosynthetic process"/>
    <property type="evidence" value="ECO:0007669"/>
    <property type="project" value="TreeGrafter"/>
</dbReference>
<name>X0Z1K6_9ZZZZ</name>
<dbReference type="InterPro" id="IPR024051">
    <property type="entry name" value="AICAR_Tfase_dup_dom_sf"/>
</dbReference>
<organism evidence="5">
    <name type="scientific">marine sediment metagenome</name>
    <dbReference type="NCBI Taxonomy" id="412755"/>
    <lineage>
        <taxon>unclassified sequences</taxon>
        <taxon>metagenomes</taxon>
        <taxon>ecological metagenomes</taxon>
    </lineage>
</organism>
<evidence type="ECO:0000256" key="2">
    <source>
        <dbReference type="ARBA" id="ARBA00022755"/>
    </source>
</evidence>
<keyword evidence="1" id="KW-0808">Transferase</keyword>
<dbReference type="Pfam" id="PF01808">
    <property type="entry name" value="AICARFT_IMPCHas"/>
    <property type="match status" value="1"/>
</dbReference>
<keyword evidence="4" id="KW-0511">Multifunctional enzyme</keyword>
<proteinExistence type="predicted"/>
<dbReference type="GO" id="GO:0005829">
    <property type="term" value="C:cytosol"/>
    <property type="evidence" value="ECO:0007669"/>
    <property type="project" value="TreeGrafter"/>
</dbReference>
<evidence type="ECO:0000256" key="3">
    <source>
        <dbReference type="ARBA" id="ARBA00022801"/>
    </source>
</evidence>
<dbReference type="GO" id="GO:0004643">
    <property type="term" value="F:phosphoribosylaminoimidazolecarboxamide formyltransferase activity"/>
    <property type="evidence" value="ECO:0007669"/>
    <property type="project" value="InterPro"/>
</dbReference>
<dbReference type="EMBL" id="BART01006407">
    <property type="protein sequence ID" value="GAG62995.1"/>
    <property type="molecule type" value="Genomic_DNA"/>
</dbReference>
<evidence type="ECO:0000256" key="1">
    <source>
        <dbReference type="ARBA" id="ARBA00022679"/>
    </source>
</evidence>
<evidence type="ECO:0000313" key="5">
    <source>
        <dbReference type="EMBL" id="GAG62995.1"/>
    </source>
</evidence>
<dbReference type="PANTHER" id="PTHR11692:SF0">
    <property type="entry name" value="BIFUNCTIONAL PURINE BIOSYNTHESIS PROTEIN ATIC"/>
    <property type="match status" value="1"/>
</dbReference>
<sequence length="109" mass="12019">MFAWKIVKWVKSNAIVLAKNTTVVGVGAGQMSRIDSTLIAIRKAGRRARGSVLGSDAFMPFPDVVERAEKAGITAIIQPGGALRDKEVIKMTNQYQMAMLFTGMRHFRH</sequence>